<dbReference type="Proteomes" id="UP000229794">
    <property type="component" value="Unassembled WGS sequence"/>
</dbReference>
<dbReference type="Pfam" id="PF02643">
    <property type="entry name" value="DUF192"/>
    <property type="match status" value="1"/>
</dbReference>
<sequence length="148" mass="16911">MKNIFFLILGLIIILGSLFLFIQRPKNIDNSFKTLKINGQEIMVEIARTPDALRKGLSGRESLTGGMGMLFVYDDSGVYGFWMKDMNFALDIVWIDEDFRVIGIEREVQPETFPETFYPPKPVKYVLELNAGESKNMGIETGLDMIEF</sequence>
<name>A0A2H0BDT1_9BACT</name>
<evidence type="ECO:0000313" key="2">
    <source>
        <dbReference type="Proteomes" id="UP000229794"/>
    </source>
</evidence>
<dbReference type="PANTHER" id="PTHR37953:SF1">
    <property type="entry name" value="UPF0127 PROTEIN MJ1496"/>
    <property type="match status" value="1"/>
</dbReference>
<evidence type="ECO:0000313" key="1">
    <source>
        <dbReference type="EMBL" id="PIP55835.1"/>
    </source>
</evidence>
<reference evidence="1 2" key="1">
    <citation type="submission" date="2017-09" db="EMBL/GenBank/DDBJ databases">
        <title>Depth-based differentiation of microbial function through sediment-hosted aquifers and enrichment of novel symbionts in the deep terrestrial subsurface.</title>
        <authorList>
            <person name="Probst A.J."/>
            <person name="Ladd B."/>
            <person name="Jarett J.K."/>
            <person name="Geller-Mcgrath D.E."/>
            <person name="Sieber C.M."/>
            <person name="Emerson J.B."/>
            <person name="Anantharaman K."/>
            <person name="Thomas B.C."/>
            <person name="Malmstrom R."/>
            <person name="Stieglmeier M."/>
            <person name="Klingl A."/>
            <person name="Woyke T."/>
            <person name="Ryan C.M."/>
            <person name="Banfield J.F."/>
        </authorList>
    </citation>
    <scope>NUCLEOTIDE SEQUENCE [LARGE SCALE GENOMIC DNA]</scope>
    <source>
        <strain evidence="1">CG22_combo_CG10-13_8_21_14_all_42_17</strain>
    </source>
</reference>
<gene>
    <name evidence="1" type="ORF">COX06_00950</name>
</gene>
<dbReference type="InterPro" id="IPR038695">
    <property type="entry name" value="Saro_0823-like_sf"/>
</dbReference>
<dbReference type="InterPro" id="IPR003795">
    <property type="entry name" value="DUF192"/>
</dbReference>
<accession>A0A2H0BDT1</accession>
<dbReference type="PANTHER" id="PTHR37953">
    <property type="entry name" value="UPF0127 PROTEIN MJ1496"/>
    <property type="match status" value="1"/>
</dbReference>
<dbReference type="AlphaFoldDB" id="A0A2H0BDT1"/>
<organism evidence="1 2">
    <name type="scientific">Candidatus Zambryskibacteria bacterium CG22_combo_CG10-13_8_21_14_all_42_17</name>
    <dbReference type="NCBI Taxonomy" id="1975118"/>
    <lineage>
        <taxon>Bacteria</taxon>
        <taxon>Candidatus Zambryskiibacteriota</taxon>
    </lineage>
</organism>
<dbReference type="EMBL" id="PCST01000014">
    <property type="protein sequence ID" value="PIP55835.1"/>
    <property type="molecule type" value="Genomic_DNA"/>
</dbReference>
<proteinExistence type="predicted"/>
<comment type="caution">
    <text evidence="1">The sequence shown here is derived from an EMBL/GenBank/DDBJ whole genome shotgun (WGS) entry which is preliminary data.</text>
</comment>
<protein>
    <submittedName>
        <fullName evidence="1">Uncharacterized protein</fullName>
    </submittedName>
</protein>
<dbReference type="Gene3D" id="2.60.120.1140">
    <property type="entry name" value="Protein of unknown function DUF192"/>
    <property type="match status" value="1"/>
</dbReference>